<feature type="region of interest" description="Disordered" evidence="1">
    <location>
        <begin position="245"/>
        <end position="269"/>
    </location>
</feature>
<evidence type="ECO:0000313" key="3">
    <source>
        <dbReference type="Proteomes" id="UP000233551"/>
    </source>
</evidence>
<dbReference type="AlphaFoldDB" id="A0A2I0KI09"/>
<evidence type="ECO:0000256" key="1">
    <source>
        <dbReference type="SAM" id="MobiDB-lite"/>
    </source>
</evidence>
<sequence length="297" mass="32544">MSCVRFDGTNGFELCHIEMNALLVELGLQGALEGESKLPAILSPDEKIVMSLINFDIKISNEDRALLLLSTLFASYERFVVASLYGRTSITLEDVNVVKLERVVEEGDCSLGEQQRGTYHEGQNELFKAKSPRTMNMGVAEQSDGKYDILRVAADRGIKTLTTSSRLEGGRILMASHTCDIVGVGRVRIEMYDGSEFASKRQAREQSKLLKKYGLGELVDLENAKVVSNSTCLMVGESYVEIPTKPDTSDKSKGGLDLSGTCKSRGGAREGRVCEGGDGAVEYEKMLDHVLARCEPR</sequence>
<dbReference type="EMBL" id="PGOL01000571">
    <property type="protein sequence ID" value="PKI68089.1"/>
    <property type="molecule type" value="Genomic_DNA"/>
</dbReference>
<organism evidence="2 3">
    <name type="scientific">Punica granatum</name>
    <name type="common">Pomegranate</name>
    <dbReference type="NCBI Taxonomy" id="22663"/>
    <lineage>
        <taxon>Eukaryota</taxon>
        <taxon>Viridiplantae</taxon>
        <taxon>Streptophyta</taxon>
        <taxon>Embryophyta</taxon>
        <taxon>Tracheophyta</taxon>
        <taxon>Spermatophyta</taxon>
        <taxon>Magnoliopsida</taxon>
        <taxon>eudicotyledons</taxon>
        <taxon>Gunneridae</taxon>
        <taxon>Pentapetalae</taxon>
        <taxon>rosids</taxon>
        <taxon>malvids</taxon>
        <taxon>Myrtales</taxon>
        <taxon>Lythraceae</taxon>
        <taxon>Punica</taxon>
    </lineage>
</organism>
<dbReference type="Proteomes" id="UP000233551">
    <property type="component" value="Unassembled WGS sequence"/>
</dbReference>
<reference evidence="2 3" key="1">
    <citation type="submission" date="2017-11" db="EMBL/GenBank/DDBJ databases">
        <title>De-novo sequencing of pomegranate (Punica granatum L.) genome.</title>
        <authorList>
            <person name="Akparov Z."/>
            <person name="Amiraslanov A."/>
            <person name="Hajiyeva S."/>
            <person name="Abbasov M."/>
            <person name="Kaur K."/>
            <person name="Hamwieh A."/>
            <person name="Solovyev V."/>
            <person name="Salamov A."/>
            <person name="Braich B."/>
            <person name="Kosarev P."/>
            <person name="Mahmoud A."/>
            <person name="Hajiyev E."/>
            <person name="Babayeva S."/>
            <person name="Izzatullayeva V."/>
            <person name="Mammadov A."/>
            <person name="Mammadov A."/>
            <person name="Sharifova S."/>
            <person name="Ojaghi J."/>
            <person name="Eynullazada K."/>
            <person name="Bayramov B."/>
            <person name="Abdulazimova A."/>
            <person name="Shahmuradov I."/>
        </authorList>
    </citation>
    <scope>NUCLEOTIDE SEQUENCE [LARGE SCALE GENOMIC DNA]</scope>
    <source>
        <strain evidence="3">cv. AG2017</strain>
        <tissue evidence="2">Leaf</tissue>
    </source>
</reference>
<accession>A0A2I0KI09</accession>
<evidence type="ECO:0000313" key="2">
    <source>
        <dbReference type="EMBL" id="PKI68089.1"/>
    </source>
</evidence>
<name>A0A2I0KI09_PUNGR</name>
<keyword evidence="3" id="KW-1185">Reference proteome</keyword>
<gene>
    <name evidence="2" type="ORF">CRG98_011685</name>
</gene>
<comment type="caution">
    <text evidence="2">The sequence shown here is derived from an EMBL/GenBank/DDBJ whole genome shotgun (WGS) entry which is preliminary data.</text>
</comment>
<protein>
    <submittedName>
        <fullName evidence="2">Uncharacterized protein</fullName>
    </submittedName>
</protein>
<proteinExistence type="predicted"/>